<dbReference type="Proteomes" id="UP000619079">
    <property type="component" value="Unassembled WGS sequence"/>
</dbReference>
<comment type="caution">
    <text evidence="1">The sequence shown here is derived from an EMBL/GenBank/DDBJ whole genome shotgun (WGS) entry which is preliminary data.</text>
</comment>
<keyword evidence="2" id="KW-1185">Reference proteome</keyword>
<name>A0A8J7JIJ6_9RHOB</name>
<accession>A0A8J7JIJ6</accession>
<dbReference type="AlphaFoldDB" id="A0A8J7JIJ6"/>
<evidence type="ECO:0000313" key="1">
    <source>
        <dbReference type="EMBL" id="MBJ6372709.1"/>
    </source>
</evidence>
<evidence type="ECO:0008006" key="3">
    <source>
        <dbReference type="Google" id="ProtNLM"/>
    </source>
</evidence>
<organism evidence="1 2">
    <name type="scientific">Sedimentitalea arenosa</name>
    <dbReference type="NCBI Taxonomy" id="2798803"/>
    <lineage>
        <taxon>Bacteria</taxon>
        <taxon>Pseudomonadati</taxon>
        <taxon>Pseudomonadota</taxon>
        <taxon>Alphaproteobacteria</taxon>
        <taxon>Rhodobacterales</taxon>
        <taxon>Paracoccaceae</taxon>
        <taxon>Sedimentitalea</taxon>
    </lineage>
</organism>
<sequence length="260" mass="27847">MEQDLSLATTYLARISPTTSAELDGQAMTIAQDGALRVAYAPFDHIARDARVVIVGITPGRVQATKALSAALEALEMGISIPEALAEAKLTGSFSGPLRTNLVAMLDAIGLAEHLGVETTAELFRPGSQDVHFTSALRYPVFMGRQNYNGTPDMLRTPLLRRMIETYLEEEARMLPNALWLPLGPRPEAALRHLARQGLIDGKRIVGGLPHPSGANAERVAVFLGRKSPEMASRQTNAAKLLSAFKALSAQIAALKAVSA</sequence>
<dbReference type="RefSeq" id="WP_199025591.1">
    <property type="nucleotide sequence ID" value="NZ_JAELVR010000010.1"/>
</dbReference>
<proteinExistence type="predicted"/>
<dbReference type="EMBL" id="JAELVR010000010">
    <property type="protein sequence ID" value="MBJ6372709.1"/>
    <property type="molecule type" value="Genomic_DNA"/>
</dbReference>
<reference evidence="1" key="1">
    <citation type="submission" date="2020-12" db="EMBL/GenBank/DDBJ databases">
        <title>Sedimentitalea sp. nov., isolated from sand in Incheon.</title>
        <authorList>
            <person name="Kim W."/>
        </authorList>
    </citation>
    <scope>NUCLEOTIDE SEQUENCE</scope>
    <source>
        <strain evidence="1">CAU 1593</strain>
    </source>
</reference>
<protein>
    <recommendedName>
        <fullName evidence="3">Uracil-DNA glycosylase-like domain-containing protein</fullName>
    </recommendedName>
</protein>
<evidence type="ECO:0000313" key="2">
    <source>
        <dbReference type="Proteomes" id="UP000619079"/>
    </source>
</evidence>
<gene>
    <name evidence="1" type="ORF">JF290_14325</name>
</gene>